<reference evidence="2" key="2">
    <citation type="submission" date="2023-06" db="EMBL/GenBank/DDBJ databases">
        <authorList>
            <consortium name="Lawrence Berkeley National Laboratory"/>
            <person name="Haridas S."/>
            <person name="Hensen N."/>
            <person name="Bonometti L."/>
            <person name="Westerberg I."/>
            <person name="Brannstrom I.O."/>
            <person name="Guillou S."/>
            <person name="Cros-Aarteil S."/>
            <person name="Calhoun S."/>
            <person name="Kuo A."/>
            <person name="Mondo S."/>
            <person name="Pangilinan J."/>
            <person name="Riley R."/>
            <person name="LaButti K."/>
            <person name="Andreopoulos B."/>
            <person name="Lipzen A."/>
            <person name="Chen C."/>
            <person name="Yanf M."/>
            <person name="Daum C."/>
            <person name="Ng V."/>
            <person name="Clum A."/>
            <person name="Steindorff A."/>
            <person name="Ohm R."/>
            <person name="Martin F."/>
            <person name="Silar P."/>
            <person name="Natvig D."/>
            <person name="Lalanne C."/>
            <person name="Gautier V."/>
            <person name="Ament-velasquez S.L."/>
            <person name="Kruys A."/>
            <person name="Hutchinson M.I."/>
            <person name="Powell A.J."/>
            <person name="Barry K."/>
            <person name="Miller A.N."/>
            <person name="Grigoriev I.V."/>
            <person name="Debuchy R."/>
            <person name="Gladieux P."/>
            <person name="Thoren M.H."/>
            <person name="Johannesson H."/>
        </authorList>
    </citation>
    <scope>NUCLEOTIDE SEQUENCE</scope>
    <source>
        <strain evidence="2">CBS 232.78</strain>
    </source>
</reference>
<name>A0AAE0P5R3_9PEZI</name>
<evidence type="ECO:0000313" key="2">
    <source>
        <dbReference type="EMBL" id="KAK3393480.1"/>
    </source>
</evidence>
<gene>
    <name evidence="2" type="ORF">B0H63DRAFT_516668</name>
</gene>
<feature type="region of interest" description="Disordered" evidence="1">
    <location>
        <begin position="63"/>
        <end position="153"/>
    </location>
</feature>
<evidence type="ECO:0000256" key="1">
    <source>
        <dbReference type="SAM" id="MobiDB-lite"/>
    </source>
</evidence>
<keyword evidence="3" id="KW-1185">Reference proteome</keyword>
<feature type="compositionally biased region" description="Low complexity" evidence="1">
    <location>
        <begin position="76"/>
        <end position="91"/>
    </location>
</feature>
<evidence type="ECO:0000313" key="3">
    <source>
        <dbReference type="Proteomes" id="UP001285441"/>
    </source>
</evidence>
<feature type="compositionally biased region" description="Polar residues" evidence="1">
    <location>
        <begin position="92"/>
        <end position="102"/>
    </location>
</feature>
<accession>A0AAE0P5R3</accession>
<organism evidence="2 3">
    <name type="scientific">Podospora didyma</name>
    <dbReference type="NCBI Taxonomy" id="330526"/>
    <lineage>
        <taxon>Eukaryota</taxon>
        <taxon>Fungi</taxon>
        <taxon>Dikarya</taxon>
        <taxon>Ascomycota</taxon>
        <taxon>Pezizomycotina</taxon>
        <taxon>Sordariomycetes</taxon>
        <taxon>Sordariomycetidae</taxon>
        <taxon>Sordariales</taxon>
        <taxon>Podosporaceae</taxon>
        <taxon>Podospora</taxon>
    </lineage>
</organism>
<reference evidence="2" key="1">
    <citation type="journal article" date="2023" name="Mol. Phylogenet. Evol.">
        <title>Genome-scale phylogeny and comparative genomics of the fungal order Sordariales.</title>
        <authorList>
            <person name="Hensen N."/>
            <person name="Bonometti L."/>
            <person name="Westerberg I."/>
            <person name="Brannstrom I.O."/>
            <person name="Guillou S."/>
            <person name="Cros-Aarteil S."/>
            <person name="Calhoun S."/>
            <person name="Haridas S."/>
            <person name="Kuo A."/>
            <person name="Mondo S."/>
            <person name="Pangilinan J."/>
            <person name="Riley R."/>
            <person name="LaButti K."/>
            <person name="Andreopoulos B."/>
            <person name="Lipzen A."/>
            <person name="Chen C."/>
            <person name="Yan M."/>
            <person name="Daum C."/>
            <person name="Ng V."/>
            <person name="Clum A."/>
            <person name="Steindorff A."/>
            <person name="Ohm R.A."/>
            <person name="Martin F."/>
            <person name="Silar P."/>
            <person name="Natvig D.O."/>
            <person name="Lalanne C."/>
            <person name="Gautier V."/>
            <person name="Ament-Velasquez S.L."/>
            <person name="Kruys A."/>
            <person name="Hutchinson M.I."/>
            <person name="Powell A.J."/>
            <person name="Barry K."/>
            <person name="Miller A.N."/>
            <person name="Grigoriev I.V."/>
            <person name="Debuchy R."/>
            <person name="Gladieux P."/>
            <person name="Hiltunen Thoren M."/>
            <person name="Johannesson H."/>
        </authorList>
    </citation>
    <scope>NUCLEOTIDE SEQUENCE</scope>
    <source>
        <strain evidence="2">CBS 232.78</strain>
    </source>
</reference>
<proteinExistence type="predicted"/>
<sequence>MKRVESGGAVFRANPRDTFTASLLTLHTGRAVPRIIVTDYDTPERKPASSAVHNIDDRLLKVPQRTRRHSHRDRPIPQGGPILQGGPIPQITITDYNPSGTESKPLFGAPPSTDNRLLTVPRPTAHRRPIREEARDAGKAGQDSDRCADGKTVTSHDYGYRNGYFNRKIDTARNAVTISEKT</sequence>
<dbReference type="AlphaFoldDB" id="A0AAE0P5R3"/>
<protein>
    <submittedName>
        <fullName evidence="2">Uncharacterized protein</fullName>
    </submittedName>
</protein>
<feature type="compositionally biased region" description="Basic and acidic residues" evidence="1">
    <location>
        <begin position="130"/>
        <end position="149"/>
    </location>
</feature>
<dbReference type="Proteomes" id="UP001285441">
    <property type="component" value="Unassembled WGS sequence"/>
</dbReference>
<dbReference type="EMBL" id="JAULSW010000001">
    <property type="protein sequence ID" value="KAK3393480.1"/>
    <property type="molecule type" value="Genomic_DNA"/>
</dbReference>
<comment type="caution">
    <text evidence="2">The sequence shown here is derived from an EMBL/GenBank/DDBJ whole genome shotgun (WGS) entry which is preliminary data.</text>
</comment>